<dbReference type="AlphaFoldDB" id="A0A3E1NKH0"/>
<dbReference type="EMBL" id="QTJU01000002">
    <property type="protein sequence ID" value="RFM28439.1"/>
    <property type="molecule type" value="Genomic_DNA"/>
</dbReference>
<evidence type="ECO:0000256" key="1">
    <source>
        <dbReference type="SAM" id="SignalP"/>
    </source>
</evidence>
<keyword evidence="3" id="KW-1185">Reference proteome</keyword>
<keyword evidence="1" id="KW-0732">Signal</keyword>
<gene>
    <name evidence="2" type="ORF">DXN05_06415</name>
</gene>
<comment type="caution">
    <text evidence="2">The sequence shown here is derived from an EMBL/GenBank/DDBJ whole genome shotgun (WGS) entry which is preliminary data.</text>
</comment>
<protein>
    <recommendedName>
        <fullName evidence="4">Outer membrane protein beta-barrel domain-containing protein</fullName>
    </recommendedName>
</protein>
<reference evidence="2 3" key="1">
    <citation type="submission" date="2018-08" db="EMBL/GenBank/DDBJ databases">
        <title>Chitinophagaceae sp. K23C18032701, a novel bacterium isolated from forest soil.</title>
        <authorList>
            <person name="Wang C."/>
        </authorList>
    </citation>
    <scope>NUCLEOTIDE SEQUENCE [LARGE SCALE GENOMIC DNA]</scope>
    <source>
        <strain evidence="2 3">K23C18032701</strain>
    </source>
</reference>
<dbReference type="OrthoDB" id="791021at2"/>
<organism evidence="2 3">
    <name type="scientific">Deminuibacter soli</name>
    <dbReference type="NCBI Taxonomy" id="2291815"/>
    <lineage>
        <taxon>Bacteria</taxon>
        <taxon>Pseudomonadati</taxon>
        <taxon>Bacteroidota</taxon>
        <taxon>Chitinophagia</taxon>
        <taxon>Chitinophagales</taxon>
        <taxon>Chitinophagaceae</taxon>
        <taxon>Deminuibacter</taxon>
    </lineage>
</organism>
<dbReference type="Proteomes" id="UP000261284">
    <property type="component" value="Unassembled WGS sequence"/>
</dbReference>
<feature type="signal peptide" evidence="1">
    <location>
        <begin position="1"/>
        <end position="21"/>
    </location>
</feature>
<proteinExistence type="predicted"/>
<feature type="chain" id="PRO_5017818784" description="Outer membrane protein beta-barrel domain-containing protein" evidence="1">
    <location>
        <begin position="22"/>
        <end position="340"/>
    </location>
</feature>
<accession>A0A3E1NKH0</accession>
<evidence type="ECO:0008006" key="4">
    <source>
        <dbReference type="Google" id="ProtNLM"/>
    </source>
</evidence>
<dbReference type="RefSeq" id="WP_116846429.1">
    <property type="nucleotide sequence ID" value="NZ_QTJU01000002.1"/>
</dbReference>
<evidence type="ECO:0000313" key="2">
    <source>
        <dbReference type="EMBL" id="RFM28439.1"/>
    </source>
</evidence>
<sequence>MKQNTLVLVLVAMLLSLYGAAQNPSPKWSAGVSVNPGLATQLPFQTALGGDLFVQHRLNNHLAATVSAGYTHFFEKDHFNGYTQYSSPFNVVPVKAGLKYFEGDKFYIGLQAGAGFAFEQWKTSFVWSPAVGVMFDNGTDISLHYEDFTGSRVTKQIALNLAWAFGLHPKHNTVKTNTPKAAGLWKSCGWLIDAGINSGISLNPGTQFALGITAGVEKSITQQLSFTAHTGFTHVFASGEPYHIEIVDGHYFMRGDRRSDHNIIPVKAGLKFYPATNWFVAAEAGIGIDINGNSAATWSPSIGHTLSKSSEIAARYERFGDNIGGRDMVGIQFNYRLVKW</sequence>
<name>A0A3E1NKH0_9BACT</name>
<evidence type="ECO:0000313" key="3">
    <source>
        <dbReference type="Proteomes" id="UP000261284"/>
    </source>
</evidence>